<evidence type="ECO:0000313" key="2">
    <source>
        <dbReference type="EMBL" id="KAE9019460.1"/>
    </source>
</evidence>
<comment type="caution">
    <text evidence="2">The sequence shown here is derived from an EMBL/GenBank/DDBJ whole genome shotgun (WGS) entry which is preliminary data.</text>
</comment>
<accession>A0A6A3LLW0</accession>
<evidence type="ECO:0000313" key="4">
    <source>
        <dbReference type="Proteomes" id="UP000460718"/>
    </source>
</evidence>
<name>A0A6A3LLW0_9STRA</name>
<evidence type="ECO:0000256" key="1">
    <source>
        <dbReference type="SAM" id="Phobius"/>
    </source>
</evidence>
<protein>
    <submittedName>
        <fullName evidence="2">Uncharacterized protein</fullName>
    </submittedName>
</protein>
<reference evidence="4 5" key="1">
    <citation type="submission" date="2018-09" db="EMBL/GenBank/DDBJ databases">
        <title>Genomic investigation of the strawberry pathogen Phytophthora fragariae indicates pathogenicity is determined by transcriptional variation in three key races.</title>
        <authorList>
            <person name="Adams T.M."/>
            <person name="Armitage A.D."/>
            <person name="Sobczyk M.K."/>
            <person name="Bates H.J."/>
            <person name="Dunwell J.M."/>
            <person name="Nellist C.F."/>
            <person name="Harrison R.J."/>
        </authorList>
    </citation>
    <scope>NUCLEOTIDE SEQUENCE [LARGE SCALE GENOMIC DNA]</scope>
    <source>
        <strain evidence="3 5">ONT-3</strain>
        <strain evidence="2 4">SCRP245</strain>
    </source>
</reference>
<keyword evidence="1" id="KW-0812">Transmembrane</keyword>
<dbReference type="EMBL" id="QXFX01001099">
    <property type="protein sequence ID" value="KAE9096749.1"/>
    <property type="molecule type" value="Genomic_DNA"/>
</dbReference>
<evidence type="ECO:0000313" key="5">
    <source>
        <dbReference type="Proteomes" id="UP000488956"/>
    </source>
</evidence>
<proteinExistence type="predicted"/>
<sequence>MLLHVSVAYPAVVLLGFSLEFAGATVCTVRNPSAEWSTQ</sequence>
<gene>
    <name evidence="3" type="ORF">PF010_g16225</name>
    <name evidence="2" type="ORF">PF011_g5819</name>
</gene>
<feature type="transmembrane region" description="Helical" evidence="1">
    <location>
        <begin position="6"/>
        <end position="29"/>
    </location>
</feature>
<keyword evidence="1" id="KW-1133">Transmembrane helix</keyword>
<dbReference type="EMBL" id="QXFW01000235">
    <property type="protein sequence ID" value="KAE9019460.1"/>
    <property type="molecule type" value="Genomic_DNA"/>
</dbReference>
<organism evidence="2 4">
    <name type="scientific">Phytophthora fragariae</name>
    <dbReference type="NCBI Taxonomy" id="53985"/>
    <lineage>
        <taxon>Eukaryota</taxon>
        <taxon>Sar</taxon>
        <taxon>Stramenopiles</taxon>
        <taxon>Oomycota</taxon>
        <taxon>Peronosporomycetes</taxon>
        <taxon>Peronosporales</taxon>
        <taxon>Peronosporaceae</taxon>
        <taxon>Phytophthora</taxon>
    </lineage>
</organism>
<keyword evidence="1" id="KW-0472">Membrane</keyword>
<dbReference type="AlphaFoldDB" id="A0A6A3LLW0"/>
<dbReference type="Proteomes" id="UP000488956">
    <property type="component" value="Unassembled WGS sequence"/>
</dbReference>
<evidence type="ECO:0000313" key="3">
    <source>
        <dbReference type="EMBL" id="KAE9096749.1"/>
    </source>
</evidence>
<dbReference type="Proteomes" id="UP000460718">
    <property type="component" value="Unassembled WGS sequence"/>
</dbReference>